<proteinExistence type="predicted"/>
<organism evidence="1 2">
    <name type="scientific">Candidatus Erwinia dacicola</name>
    <dbReference type="NCBI Taxonomy" id="252393"/>
    <lineage>
        <taxon>Bacteria</taxon>
        <taxon>Pseudomonadati</taxon>
        <taxon>Pseudomonadota</taxon>
        <taxon>Gammaproteobacteria</taxon>
        <taxon>Enterobacterales</taxon>
        <taxon>Erwiniaceae</taxon>
        <taxon>Erwinia</taxon>
    </lineage>
</organism>
<evidence type="ECO:0000313" key="1">
    <source>
        <dbReference type="EMBL" id="RAP68323.1"/>
    </source>
</evidence>
<comment type="caution">
    <text evidence="1">The sequence shown here is derived from an EMBL/GenBank/DDBJ whole genome shotgun (WGS) entry which is preliminary data.</text>
</comment>
<sequence>MLARFADLRLDDGRQTVVRNDFLPEPRIQTGIGDVSVKVPKLRERNGNGIHFNSTLLPP</sequence>
<keyword evidence="2" id="KW-1185">Reference proteome</keyword>
<dbReference type="EMBL" id="LJAM02000839">
    <property type="protein sequence ID" value="RAP68323.1"/>
    <property type="molecule type" value="Genomic_DNA"/>
</dbReference>
<gene>
    <name evidence="1" type="ORF">ACZ87_03869</name>
</gene>
<reference evidence="1" key="1">
    <citation type="submission" date="2018-04" db="EMBL/GenBank/DDBJ databases">
        <title>Genomes of the Obligate Erwinia dacicola and Facultative Enterobacter sp. OLF Endosymbionts of the Olive Fruit fly, Bactrocera oleae.</title>
        <authorList>
            <person name="Estes A.M."/>
            <person name="Hearn D.J."/>
            <person name="Agarwal S."/>
            <person name="Pierson E.A."/>
            <person name="Dunning-Hotopp J.C."/>
        </authorList>
    </citation>
    <scope>NUCLEOTIDE SEQUENCE [LARGE SCALE GENOMIC DNA]</scope>
    <source>
        <strain evidence="1">Oroville</strain>
    </source>
</reference>
<accession>A0A328TG15</accession>
<protein>
    <submittedName>
        <fullName evidence="1">Mutator family transposase</fullName>
    </submittedName>
</protein>
<evidence type="ECO:0000313" key="2">
    <source>
        <dbReference type="Proteomes" id="UP000244334"/>
    </source>
</evidence>
<dbReference type="AlphaFoldDB" id="A0A328TG15"/>
<dbReference type="Proteomes" id="UP000244334">
    <property type="component" value="Unassembled WGS sequence"/>
</dbReference>
<name>A0A328TG15_9GAMM</name>